<feature type="domain" description="N-acetyltransferase" evidence="3">
    <location>
        <begin position="1"/>
        <end position="145"/>
    </location>
</feature>
<evidence type="ECO:0000313" key="5">
    <source>
        <dbReference type="Proteomes" id="UP001306950"/>
    </source>
</evidence>
<reference evidence="4 5" key="1">
    <citation type="submission" date="2024-02" db="EMBL/GenBank/DDBJ databases">
        <title>A nitrogen-fixing paenibacillus bacterium.</title>
        <authorList>
            <person name="Zhang W.L."/>
            <person name="Chen S.F."/>
        </authorList>
    </citation>
    <scope>NUCLEOTIDE SEQUENCE [LARGE SCALE GENOMIC DNA]</scope>
    <source>
        <strain evidence="4 5">M1</strain>
    </source>
</reference>
<comment type="caution">
    <text evidence="4">The sequence shown here is derived from an EMBL/GenBank/DDBJ whole genome shotgun (WGS) entry which is preliminary data.</text>
</comment>
<dbReference type="InterPro" id="IPR000182">
    <property type="entry name" value="GNAT_dom"/>
</dbReference>
<dbReference type="InterPro" id="IPR050680">
    <property type="entry name" value="YpeA/RimI_acetyltransf"/>
</dbReference>
<dbReference type="SUPFAM" id="SSF55729">
    <property type="entry name" value="Acyl-CoA N-acyltransferases (Nat)"/>
    <property type="match status" value="1"/>
</dbReference>
<dbReference type="Proteomes" id="UP001306950">
    <property type="component" value="Unassembled WGS sequence"/>
</dbReference>
<dbReference type="PANTHER" id="PTHR43420:SF44">
    <property type="entry name" value="ACETYLTRANSFERASE YPEA"/>
    <property type="match status" value="1"/>
</dbReference>
<gene>
    <name evidence="4" type="ORF">V3851_00240</name>
</gene>
<dbReference type="EMBL" id="JAZHPZ010000001">
    <property type="protein sequence ID" value="MEF2964242.1"/>
    <property type="molecule type" value="Genomic_DNA"/>
</dbReference>
<evidence type="ECO:0000256" key="1">
    <source>
        <dbReference type="ARBA" id="ARBA00022679"/>
    </source>
</evidence>
<keyword evidence="5" id="KW-1185">Reference proteome</keyword>
<dbReference type="CDD" id="cd04301">
    <property type="entry name" value="NAT_SF"/>
    <property type="match status" value="2"/>
</dbReference>
<evidence type="ECO:0000256" key="2">
    <source>
        <dbReference type="ARBA" id="ARBA00023315"/>
    </source>
</evidence>
<protein>
    <submittedName>
        <fullName evidence="4">GNAT family N-acetyltransferase</fullName>
    </submittedName>
</protein>
<keyword evidence="1" id="KW-0808">Transferase</keyword>
<sequence length="278" mass="31339">MTAQINYSDVEKLQKICEFYDGIALKLNWDMLYSATAGLSPGLTEYRDGKLAAFLGKYEFGSTLEICGMVHPDYRRQGIFSSLLQQALDESTLSRFSVILLNTPENSVSGQAFMKSVPCAFAHSEIQMKYDSCLDQSLPVRQDIKLRRAESGDKPLLAKLDHEGFDIPLIEALEVYDTDIGLELPEYELLLLDEEPIGKLRVSRRDNEAWIYGFAVAAARRGQGVGSAALRKVIDREHKDGYDIWLEVAVNNPNAKKLYESVGFRAIRAQDYYEYSPV</sequence>
<evidence type="ECO:0000259" key="3">
    <source>
        <dbReference type="PROSITE" id="PS51186"/>
    </source>
</evidence>
<dbReference type="PANTHER" id="PTHR43420">
    <property type="entry name" value="ACETYLTRANSFERASE"/>
    <property type="match status" value="1"/>
</dbReference>
<dbReference type="PROSITE" id="PS51186">
    <property type="entry name" value="GNAT"/>
    <property type="match status" value="2"/>
</dbReference>
<proteinExistence type="predicted"/>
<dbReference type="RefSeq" id="WP_331844488.1">
    <property type="nucleotide sequence ID" value="NZ_JAZHPZ010000001.1"/>
</dbReference>
<keyword evidence="2" id="KW-0012">Acyltransferase</keyword>
<organism evidence="4 5">
    <name type="scientific">Paenibacillus haidiansis</name>
    <dbReference type="NCBI Taxonomy" id="1574488"/>
    <lineage>
        <taxon>Bacteria</taxon>
        <taxon>Bacillati</taxon>
        <taxon>Bacillota</taxon>
        <taxon>Bacilli</taxon>
        <taxon>Bacillales</taxon>
        <taxon>Paenibacillaceae</taxon>
        <taxon>Paenibacillus</taxon>
    </lineage>
</organism>
<dbReference type="Gene3D" id="3.40.630.30">
    <property type="match status" value="2"/>
</dbReference>
<evidence type="ECO:0000313" key="4">
    <source>
        <dbReference type="EMBL" id="MEF2964242.1"/>
    </source>
</evidence>
<accession>A0ABU7VKF0</accession>
<dbReference type="InterPro" id="IPR016181">
    <property type="entry name" value="Acyl_CoA_acyltransferase"/>
</dbReference>
<feature type="domain" description="N-acetyltransferase" evidence="3">
    <location>
        <begin position="144"/>
        <end position="278"/>
    </location>
</feature>
<name>A0ABU7VKF0_9BACL</name>
<dbReference type="Pfam" id="PF00583">
    <property type="entry name" value="Acetyltransf_1"/>
    <property type="match status" value="2"/>
</dbReference>